<evidence type="ECO:0000313" key="2">
    <source>
        <dbReference type="EMBL" id="KUM47490.1"/>
    </source>
</evidence>
<dbReference type="EMBL" id="LKAM01000007">
    <property type="protein sequence ID" value="KUM47490.1"/>
    <property type="molecule type" value="Genomic_DNA"/>
</dbReference>
<dbReference type="AlphaFoldDB" id="A0A101LY64"/>
<name>A0A101LY64_PICGL</name>
<sequence>MGCEADEMPTVSERMHRMDARALRGKDASKGERPVYSWFSVKSI</sequence>
<accession>A0A101LY64</accession>
<reference evidence="2" key="1">
    <citation type="journal article" date="2015" name="Genome Biol. Evol.">
        <title>Organellar Genomes of White Spruce (Picea glauca): Assembly and Annotation.</title>
        <authorList>
            <person name="Jackman S.D."/>
            <person name="Warren R.L."/>
            <person name="Gibb E.A."/>
            <person name="Vandervalk B.P."/>
            <person name="Mohamadi H."/>
            <person name="Chu J."/>
            <person name="Raymond A."/>
            <person name="Pleasance S."/>
            <person name="Coope R."/>
            <person name="Wildung M.R."/>
            <person name="Ritland C.E."/>
            <person name="Bousquet J."/>
            <person name="Jones S.J."/>
            <person name="Bohlmann J."/>
            <person name="Birol I."/>
        </authorList>
    </citation>
    <scope>NUCLEOTIDE SEQUENCE [LARGE SCALE GENOMIC DNA]</scope>
    <source>
        <tissue evidence="2">Flushing bud</tissue>
    </source>
</reference>
<comment type="caution">
    <text evidence="2">The sequence shown here is derived from an EMBL/GenBank/DDBJ whole genome shotgun (WGS) entry which is preliminary data.</text>
</comment>
<gene>
    <name evidence="2" type="ORF">ABT39_MTgene5676</name>
</gene>
<protein>
    <submittedName>
        <fullName evidence="2">Uncharacterized protein</fullName>
    </submittedName>
</protein>
<geneLocation type="mitochondrion" evidence="2"/>
<organism evidence="2">
    <name type="scientific">Picea glauca</name>
    <name type="common">White spruce</name>
    <name type="synonym">Pinus glauca</name>
    <dbReference type="NCBI Taxonomy" id="3330"/>
    <lineage>
        <taxon>Eukaryota</taxon>
        <taxon>Viridiplantae</taxon>
        <taxon>Streptophyta</taxon>
        <taxon>Embryophyta</taxon>
        <taxon>Tracheophyta</taxon>
        <taxon>Spermatophyta</taxon>
        <taxon>Pinopsida</taxon>
        <taxon>Pinidae</taxon>
        <taxon>Conifers I</taxon>
        <taxon>Pinales</taxon>
        <taxon>Pinaceae</taxon>
        <taxon>Picea</taxon>
    </lineage>
</organism>
<feature type="compositionally biased region" description="Basic and acidic residues" evidence="1">
    <location>
        <begin position="13"/>
        <end position="30"/>
    </location>
</feature>
<proteinExistence type="predicted"/>
<evidence type="ECO:0000256" key="1">
    <source>
        <dbReference type="SAM" id="MobiDB-lite"/>
    </source>
</evidence>
<feature type="region of interest" description="Disordered" evidence="1">
    <location>
        <begin position="1"/>
        <end position="30"/>
    </location>
</feature>
<keyword evidence="2" id="KW-0496">Mitochondrion</keyword>